<dbReference type="Gene3D" id="2.40.50.1020">
    <property type="entry name" value="LytTr DNA-binding domain"/>
    <property type="match status" value="1"/>
</dbReference>
<dbReference type="PROSITE" id="PS50930">
    <property type="entry name" value="HTH_LYTTR"/>
    <property type="match status" value="1"/>
</dbReference>
<dbReference type="InterPro" id="IPR046947">
    <property type="entry name" value="LytR-like"/>
</dbReference>
<evidence type="ECO:0000256" key="1">
    <source>
        <dbReference type="PROSITE-ProRule" id="PRU00169"/>
    </source>
</evidence>
<accession>A0A2S7T4N9</accession>
<evidence type="ECO:0000313" key="5">
    <source>
        <dbReference type="Proteomes" id="UP000239366"/>
    </source>
</evidence>
<keyword evidence="5" id="KW-1185">Reference proteome</keyword>
<dbReference type="PROSITE" id="PS50110">
    <property type="entry name" value="RESPONSE_REGULATORY"/>
    <property type="match status" value="1"/>
</dbReference>
<dbReference type="SMART" id="SM00850">
    <property type="entry name" value="LytTR"/>
    <property type="match status" value="1"/>
</dbReference>
<evidence type="ECO:0000313" key="4">
    <source>
        <dbReference type="EMBL" id="PQJ14890.1"/>
    </source>
</evidence>
<sequence length="241" mass="27957">MGYTYVFVDQEGADSTSALEHLSQREGLMEVAHAKDYEEGLEIILETQPDLIFVRMEQGAPLDNFINQLHQFLIEMPLMIGLSRDTGMAYPAIKLGFFDLMHLPFRGVDLNKTLLRLQKSLPLSEKSPTLCLKTYSDFHYLKTDEILYLKADNNTTDFHMRNGKVISAYKTLKSYEGALPENFIRVHQSYIINSDYVSRINYRKNQFSIRDREPLPFSRSYKPRVDQLKELLTKNAIRTMS</sequence>
<evidence type="ECO:0000259" key="2">
    <source>
        <dbReference type="PROSITE" id="PS50110"/>
    </source>
</evidence>
<dbReference type="InterPro" id="IPR001789">
    <property type="entry name" value="Sig_transdc_resp-reg_receiver"/>
</dbReference>
<evidence type="ECO:0000259" key="3">
    <source>
        <dbReference type="PROSITE" id="PS50930"/>
    </source>
</evidence>
<reference evidence="5" key="1">
    <citation type="submission" date="2016-11" db="EMBL/GenBank/DDBJ databases">
        <title>Trade-off between light-utilization and light-protection in marine flavobacteria.</title>
        <authorList>
            <person name="Kumagai Y."/>
            <person name="Yoshizawa S."/>
            <person name="Kogure K."/>
        </authorList>
    </citation>
    <scope>NUCLEOTIDE SEQUENCE [LARGE SCALE GENOMIC DNA]</scope>
    <source>
        <strain evidence="5">SG-18</strain>
    </source>
</reference>
<dbReference type="Proteomes" id="UP000239366">
    <property type="component" value="Unassembled WGS sequence"/>
</dbReference>
<evidence type="ECO:0008006" key="6">
    <source>
        <dbReference type="Google" id="ProtNLM"/>
    </source>
</evidence>
<dbReference type="SUPFAM" id="SSF52172">
    <property type="entry name" value="CheY-like"/>
    <property type="match status" value="1"/>
</dbReference>
<dbReference type="EMBL" id="MQVX01000001">
    <property type="protein sequence ID" value="PQJ14890.1"/>
    <property type="molecule type" value="Genomic_DNA"/>
</dbReference>
<name>A0A2S7T4N9_9FLAO</name>
<dbReference type="PANTHER" id="PTHR37299">
    <property type="entry name" value="TRANSCRIPTIONAL REGULATOR-RELATED"/>
    <property type="match status" value="1"/>
</dbReference>
<feature type="domain" description="HTH LytTR-type" evidence="3">
    <location>
        <begin position="130"/>
        <end position="234"/>
    </location>
</feature>
<gene>
    <name evidence="4" type="ORF">BST99_03295</name>
</gene>
<dbReference type="GO" id="GO:0000156">
    <property type="term" value="F:phosphorelay response regulator activity"/>
    <property type="evidence" value="ECO:0007669"/>
    <property type="project" value="InterPro"/>
</dbReference>
<dbReference type="AlphaFoldDB" id="A0A2S7T4N9"/>
<dbReference type="GO" id="GO:0003677">
    <property type="term" value="F:DNA binding"/>
    <property type="evidence" value="ECO:0007669"/>
    <property type="project" value="InterPro"/>
</dbReference>
<dbReference type="Pfam" id="PF04397">
    <property type="entry name" value="LytTR"/>
    <property type="match status" value="1"/>
</dbReference>
<dbReference type="RefSeq" id="WP_105000531.1">
    <property type="nucleotide sequence ID" value="NZ_MQVX01000001.1"/>
</dbReference>
<feature type="domain" description="Response regulatory" evidence="2">
    <location>
        <begin position="4"/>
        <end position="118"/>
    </location>
</feature>
<organism evidence="4 5">
    <name type="scientific">Aureicoccus marinus</name>
    <dbReference type="NCBI Taxonomy" id="754435"/>
    <lineage>
        <taxon>Bacteria</taxon>
        <taxon>Pseudomonadati</taxon>
        <taxon>Bacteroidota</taxon>
        <taxon>Flavobacteriia</taxon>
        <taxon>Flavobacteriales</taxon>
        <taxon>Flavobacteriaceae</taxon>
        <taxon>Aureicoccus</taxon>
    </lineage>
</organism>
<dbReference type="InterPro" id="IPR011006">
    <property type="entry name" value="CheY-like_superfamily"/>
</dbReference>
<proteinExistence type="predicted"/>
<protein>
    <recommendedName>
        <fullName evidence="6">HTH LytTR-type domain-containing protein</fullName>
    </recommendedName>
</protein>
<dbReference type="PANTHER" id="PTHR37299:SF1">
    <property type="entry name" value="STAGE 0 SPORULATION PROTEIN A HOMOLOG"/>
    <property type="match status" value="1"/>
</dbReference>
<comment type="caution">
    <text evidence="1">Lacks conserved residue(s) required for the propagation of feature annotation.</text>
</comment>
<dbReference type="OrthoDB" id="2168082at2"/>
<comment type="caution">
    <text evidence="4">The sequence shown here is derived from an EMBL/GenBank/DDBJ whole genome shotgun (WGS) entry which is preliminary data.</text>
</comment>
<dbReference type="InterPro" id="IPR007492">
    <property type="entry name" value="LytTR_DNA-bd_dom"/>
</dbReference>